<dbReference type="InterPro" id="IPR036465">
    <property type="entry name" value="vWFA_dom_sf"/>
</dbReference>
<dbReference type="InterPro" id="IPR051928">
    <property type="entry name" value="NorD/CobT"/>
</dbReference>
<sequence length="635" mass="70887">MPLFEPEEAFGQYWHRLVGSSRSYRGHADAAVALDPIRVRLGLLFRAGGGDGAIRIVGTAATASGHRLNLKQALGLGTEMIERPTLDASALRLPGSVDLFAQSKDNEALYEWLAIWFAHAAPPQQDDDPLRNDLYYLRSALRTTRRTLAAWPGLRPVYDRLRRMTLNERPRRNLPGVEGQIEAAIVHALSETVPASDAIVDAIAGHGEINPSLRSTRGYRTFLPVPLWGDVKADAAGASGPDADEPGGDSIAVDTKRRTGVRKSTDQSDRNDPLMLHRFETIFSIAEMINVNRDVDDDDDEGARQALEDTPELTIGSNKKRPSARLKIDLDLAPREMESTALVADHTYPEWDWKRQAYRPDYCRVIAGQASEEGEDWSADVVTQRNIRHVRRQFEALRPRRQTLHAEPDGEELDLSMLIRSIADRKAGESGSERIFTDVRPAARDLSVAVLMDVSLSTDAWMQERRVLDVEKGALLALTHGLTACGDEHAIYTFTSRRRTNVTVTTLKGYDEALDQRIARRISALKPGQYTRIGAAVRHVTSELVKRPQRHRLLLLLTDGKPNDVDHYEGRFGIEDTRMAIREARKAGLRVFGVTIDENARDYFPHIFGRGAFAIVRDIARLPAALPAIYRQLTT</sequence>
<evidence type="ECO:0000313" key="3">
    <source>
        <dbReference type="EMBL" id="ADJ22405.1"/>
    </source>
</evidence>
<dbReference type="Gene3D" id="3.40.50.410">
    <property type="entry name" value="von Willebrand factor, type A domain"/>
    <property type="match status" value="1"/>
</dbReference>
<dbReference type="PANTHER" id="PTHR41248:SF1">
    <property type="entry name" value="NORD PROTEIN"/>
    <property type="match status" value="1"/>
</dbReference>
<dbReference type="InterPro" id="IPR002035">
    <property type="entry name" value="VWF_A"/>
</dbReference>
<dbReference type="PANTHER" id="PTHR41248">
    <property type="entry name" value="NORD PROTEIN"/>
    <property type="match status" value="1"/>
</dbReference>
<name>D8JSS0_HYPDA</name>
<evidence type="ECO:0000259" key="2">
    <source>
        <dbReference type="PROSITE" id="PS50234"/>
    </source>
</evidence>
<evidence type="ECO:0000256" key="1">
    <source>
        <dbReference type="SAM" id="MobiDB-lite"/>
    </source>
</evidence>
<dbReference type="EMBL" id="CP002083">
    <property type="protein sequence ID" value="ADJ22405.1"/>
    <property type="molecule type" value="Genomic_DNA"/>
</dbReference>
<protein>
    <submittedName>
        <fullName evidence="3">von Willebrand factor type A</fullName>
    </submittedName>
</protein>
<reference evidence="4" key="1">
    <citation type="journal article" date="2011" name="J. Bacteriol.">
        <title>Genome sequences of eight morphologically diverse alphaproteobacteria.</title>
        <authorList>
            <consortium name="US DOE Joint Genome Institute"/>
            <person name="Brown P.J."/>
            <person name="Kysela D.T."/>
            <person name="Buechlein A."/>
            <person name="Hemmerich C."/>
            <person name="Brun Y.V."/>
        </authorList>
    </citation>
    <scope>NUCLEOTIDE SEQUENCE [LARGE SCALE GENOMIC DNA]</scope>
    <source>
        <strain evidence="4">ATCC 51888 / DSM 1869 / NCIB 11706 / TK 0415</strain>
    </source>
</reference>
<evidence type="ECO:0000313" key="4">
    <source>
        <dbReference type="Proteomes" id="UP000002033"/>
    </source>
</evidence>
<dbReference type="PROSITE" id="PS50234">
    <property type="entry name" value="VWFA"/>
    <property type="match status" value="1"/>
</dbReference>
<dbReference type="eggNOG" id="COG4548">
    <property type="taxonomic scope" value="Bacteria"/>
</dbReference>
<dbReference type="Proteomes" id="UP000002033">
    <property type="component" value="Chromosome"/>
</dbReference>
<dbReference type="Pfam" id="PF13519">
    <property type="entry name" value="VWA_2"/>
    <property type="match status" value="1"/>
</dbReference>
<dbReference type="CDD" id="cd01454">
    <property type="entry name" value="vWA_norD_type"/>
    <property type="match status" value="1"/>
</dbReference>
<dbReference type="AlphaFoldDB" id="D8JSS0"/>
<accession>D8JSS0</accession>
<organism evidence="3 4">
    <name type="scientific">Hyphomicrobium denitrificans (strain ATCC 51888 / DSM 1869 / NCIMB 11706 / TK 0415)</name>
    <dbReference type="NCBI Taxonomy" id="582899"/>
    <lineage>
        <taxon>Bacteria</taxon>
        <taxon>Pseudomonadati</taxon>
        <taxon>Pseudomonadota</taxon>
        <taxon>Alphaproteobacteria</taxon>
        <taxon>Hyphomicrobiales</taxon>
        <taxon>Hyphomicrobiaceae</taxon>
        <taxon>Hyphomicrobium</taxon>
    </lineage>
</organism>
<keyword evidence="4" id="KW-1185">Reference proteome</keyword>
<dbReference type="SMART" id="SM00327">
    <property type="entry name" value="VWA"/>
    <property type="match status" value="1"/>
</dbReference>
<feature type="domain" description="VWFA" evidence="2">
    <location>
        <begin position="447"/>
        <end position="635"/>
    </location>
</feature>
<dbReference type="STRING" id="582899.Hden_0584"/>
<gene>
    <name evidence="3" type="ordered locus">Hden_0584</name>
</gene>
<dbReference type="KEGG" id="hdn:Hden_0584"/>
<dbReference type="SUPFAM" id="SSF53300">
    <property type="entry name" value="vWA-like"/>
    <property type="match status" value="1"/>
</dbReference>
<feature type="region of interest" description="Disordered" evidence="1">
    <location>
        <begin position="236"/>
        <end position="270"/>
    </location>
</feature>
<dbReference type="HOGENOM" id="CLU_024042_0_0_5"/>
<dbReference type="OrthoDB" id="9758211at2"/>
<proteinExistence type="predicted"/>
<dbReference type="RefSeq" id="WP_013214622.1">
    <property type="nucleotide sequence ID" value="NC_014313.1"/>
</dbReference>